<dbReference type="PROSITE" id="PS50942">
    <property type="entry name" value="ENTH"/>
    <property type="match status" value="1"/>
</dbReference>
<feature type="domain" description="ENTH" evidence="8">
    <location>
        <begin position="31"/>
        <end position="172"/>
    </location>
</feature>
<evidence type="ECO:0000256" key="1">
    <source>
        <dbReference type="ARBA" id="ARBA00004132"/>
    </source>
</evidence>
<dbReference type="CDD" id="cd03564">
    <property type="entry name" value="ANTH_N"/>
    <property type="match status" value="1"/>
</dbReference>
<dbReference type="InterPro" id="IPR045192">
    <property type="entry name" value="AP180-like"/>
</dbReference>
<accession>A0AAD3DT85</accession>
<dbReference type="GO" id="GO:0072583">
    <property type="term" value="P:clathrin-dependent endocytosis"/>
    <property type="evidence" value="ECO:0007669"/>
    <property type="project" value="InterPro"/>
</dbReference>
<dbReference type="GO" id="GO:0005905">
    <property type="term" value="C:clathrin-coated pit"/>
    <property type="evidence" value="ECO:0007669"/>
    <property type="project" value="UniProtKB-SubCell"/>
</dbReference>
<dbReference type="InterPro" id="IPR014712">
    <property type="entry name" value="ANTH_dom_sf"/>
</dbReference>
<dbReference type="Gene3D" id="1.25.40.90">
    <property type="match status" value="1"/>
</dbReference>
<protein>
    <recommendedName>
        <fullName evidence="8">ENTH domain-containing protein</fullName>
    </recommendedName>
</protein>
<dbReference type="AlphaFoldDB" id="A0AAD3DT85"/>
<evidence type="ECO:0000256" key="2">
    <source>
        <dbReference type="ARBA" id="ARBA00004600"/>
    </source>
</evidence>
<feature type="compositionally biased region" description="Pro residues" evidence="7">
    <location>
        <begin position="551"/>
        <end position="576"/>
    </location>
</feature>
<dbReference type="GO" id="GO:0005545">
    <property type="term" value="F:1-phosphatidylinositol binding"/>
    <property type="evidence" value="ECO:0007669"/>
    <property type="project" value="InterPro"/>
</dbReference>
<comment type="caution">
    <text evidence="9">The sequence shown here is derived from an EMBL/GenBank/DDBJ whole genome shotgun (WGS) entry which is preliminary data.</text>
</comment>
<dbReference type="Proteomes" id="UP001054857">
    <property type="component" value="Unassembled WGS sequence"/>
</dbReference>
<comment type="subcellular location">
    <subcellularLocation>
        <location evidence="1">Cytoplasmic vesicle</location>
        <location evidence="1">Clathrin-coated vesicle</location>
    </subcellularLocation>
    <subcellularLocation>
        <location evidence="2">Membrane</location>
        <location evidence="2">Clathrin-coated pit</location>
    </subcellularLocation>
</comment>
<feature type="compositionally biased region" description="Low complexity" evidence="7">
    <location>
        <begin position="615"/>
        <end position="655"/>
    </location>
</feature>
<dbReference type="SUPFAM" id="SSF48464">
    <property type="entry name" value="ENTH/VHS domain"/>
    <property type="match status" value="1"/>
</dbReference>
<keyword evidence="10" id="KW-1185">Reference proteome</keyword>
<dbReference type="GO" id="GO:0000149">
    <property type="term" value="F:SNARE binding"/>
    <property type="evidence" value="ECO:0007669"/>
    <property type="project" value="TreeGrafter"/>
</dbReference>
<gene>
    <name evidence="9" type="ORF">Agub_g9325</name>
</gene>
<feature type="compositionally biased region" description="Pro residues" evidence="7">
    <location>
        <begin position="511"/>
        <end position="522"/>
    </location>
</feature>
<proteinExistence type="predicted"/>
<dbReference type="InterPro" id="IPR011417">
    <property type="entry name" value="ANTH_dom"/>
</dbReference>
<dbReference type="EMBL" id="BMAR01000019">
    <property type="protein sequence ID" value="GFR47591.1"/>
    <property type="molecule type" value="Genomic_DNA"/>
</dbReference>
<feature type="compositionally biased region" description="Pro residues" evidence="7">
    <location>
        <begin position="356"/>
        <end position="367"/>
    </location>
</feature>
<keyword evidence="5" id="KW-0168">Coated pit</keyword>
<reference evidence="9 10" key="1">
    <citation type="journal article" date="2021" name="Sci. Rep.">
        <title>Genome sequencing of the multicellular alga Astrephomene provides insights into convergent evolution of germ-soma differentiation.</title>
        <authorList>
            <person name="Yamashita S."/>
            <person name="Yamamoto K."/>
            <person name="Matsuzaki R."/>
            <person name="Suzuki S."/>
            <person name="Yamaguchi H."/>
            <person name="Hirooka S."/>
            <person name="Minakuchi Y."/>
            <person name="Miyagishima S."/>
            <person name="Kawachi M."/>
            <person name="Toyoda A."/>
            <person name="Nozaki H."/>
        </authorList>
    </citation>
    <scope>NUCLEOTIDE SEQUENCE [LARGE SCALE GENOMIC DNA]</scope>
    <source>
        <strain evidence="9 10">NIES-4017</strain>
    </source>
</reference>
<feature type="region of interest" description="Disordered" evidence="7">
    <location>
        <begin position="320"/>
        <end position="369"/>
    </location>
</feature>
<dbReference type="GO" id="GO:0030136">
    <property type="term" value="C:clathrin-coated vesicle"/>
    <property type="evidence" value="ECO:0007669"/>
    <property type="project" value="UniProtKB-SubCell"/>
</dbReference>
<keyword evidence="6" id="KW-0968">Cytoplasmic vesicle</keyword>
<evidence type="ECO:0000259" key="8">
    <source>
        <dbReference type="PROSITE" id="PS50942"/>
    </source>
</evidence>
<dbReference type="Pfam" id="PF07651">
    <property type="entry name" value="ANTH"/>
    <property type="match status" value="1"/>
</dbReference>
<evidence type="ECO:0000256" key="5">
    <source>
        <dbReference type="ARBA" id="ARBA00023176"/>
    </source>
</evidence>
<name>A0AAD3DT85_9CHLO</name>
<keyword evidence="3" id="KW-0254">Endocytosis</keyword>
<evidence type="ECO:0000256" key="6">
    <source>
        <dbReference type="ARBA" id="ARBA00023329"/>
    </source>
</evidence>
<dbReference type="InterPro" id="IPR048050">
    <property type="entry name" value="ANTH_N_plant"/>
</dbReference>
<dbReference type="SUPFAM" id="SSF89009">
    <property type="entry name" value="GAT-like domain"/>
    <property type="match status" value="1"/>
</dbReference>
<dbReference type="InterPro" id="IPR008942">
    <property type="entry name" value="ENTH_VHS"/>
</dbReference>
<dbReference type="Gene3D" id="1.20.58.150">
    <property type="entry name" value="ANTH domain"/>
    <property type="match status" value="1"/>
</dbReference>
<feature type="region of interest" description="Disordered" evidence="7">
    <location>
        <begin position="511"/>
        <end position="668"/>
    </location>
</feature>
<feature type="region of interest" description="Disordered" evidence="7">
    <location>
        <begin position="703"/>
        <end position="741"/>
    </location>
</feature>
<evidence type="ECO:0000256" key="7">
    <source>
        <dbReference type="SAM" id="MobiDB-lite"/>
    </source>
</evidence>
<feature type="compositionally biased region" description="Gly residues" evidence="7">
    <location>
        <begin position="732"/>
        <end position="741"/>
    </location>
</feature>
<dbReference type="GO" id="GO:0006900">
    <property type="term" value="P:vesicle budding from membrane"/>
    <property type="evidence" value="ECO:0007669"/>
    <property type="project" value="TreeGrafter"/>
</dbReference>
<dbReference type="GO" id="GO:0005546">
    <property type="term" value="F:phosphatidylinositol-4,5-bisphosphate binding"/>
    <property type="evidence" value="ECO:0007669"/>
    <property type="project" value="TreeGrafter"/>
</dbReference>
<dbReference type="PANTHER" id="PTHR22951:SF5">
    <property type="entry name" value="PHOSPHATIDYLINOSITOL-BINDING CLATHRIN ASSEMBLY PROTEIN LAP"/>
    <property type="match status" value="1"/>
</dbReference>
<dbReference type="SMART" id="SM00273">
    <property type="entry name" value="ENTH"/>
    <property type="match status" value="1"/>
</dbReference>
<dbReference type="GO" id="GO:0048268">
    <property type="term" value="P:clathrin coat assembly"/>
    <property type="evidence" value="ECO:0007669"/>
    <property type="project" value="InterPro"/>
</dbReference>
<organism evidence="9 10">
    <name type="scientific">Astrephomene gubernaculifera</name>
    <dbReference type="NCBI Taxonomy" id="47775"/>
    <lineage>
        <taxon>Eukaryota</taxon>
        <taxon>Viridiplantae</taxon>
        <taxon>Chlorophyta</taxon>
        <taxon>core chlorophytes</taxon>
        <taxon>Chlorophyceae</taxon>
        <taxon>CS clade</taxon>
        <taxon>Chlamydomonadales</taxon>
        <taxon>Astrephomenaceae</taxon>
        <taxon>Astrephomene</taxon>
    </lineage>
</organism>
<feature type="compositionally biased region" description="Pro residues" evidence="7">
    <location>
        <begin position="395"/>
        <end position="413"/>
    </location>
</feature>
<evidence type="ECO:0000256" key="4">
    <source>
        <dbReference type="ARBA" id="ARBA00023136"/>
    </source>
</evidence>
<sequence length="741" mass="75575">MDPASKQAAKYKTQSLLGIINDKVEVGMAKIRGEDSAALDVAIIKATLQDEVVPKEKHVRTLKAACNGSSPRQTVNYVIHGLARRLEDNAKAWLVTLKTLIVFHRLMRETDPSFQEELLRYAERTGHHRMLRLESFADHTTKETWDLSAFIRVYSLYLDERLAVFRAMRFDPQHDQGLEARESKLKNCTAAELLDQLPAVQRLLGRLVSCVPEGASQSNEIALLACSLVLQEVRSVYKVVCEGVLNLVDKFFEMDRGDMLKGVELVKENLAVNERLNAFVATIGGIPALRGAVQFPAVQPLPADFLTTLEEYVKDTPKTVGDKAGAGRAAPTAVRGPTPRLIVGGPIKDAASGPTSPQPAPVAPAPAPEVDLLGGFEALTVNPTLPPAAAAAAPPAAPASAMPPAPPAAAPPPASFDPFASFGGAPAPAPAAAAAPPAVPAVPPPAAAVPPAYPYGPSSSFAHPGAAPAGGPFGYQGVPPPVSPQPVAPPPVANTFNDAMFGGSNAFGAPPPAYPAAPPQPAPAASGPTPFNPFANPSMHAAVAPHMPTGSTPPVPAPAATPFPPPPTPATPPPPASAQVPAPAVPQPQAAPPAGFAPSPQPQLQGVGAFANPFSSPGVASPAAAPANPFSSPGSANASPAQGANPFGGAAATTTQPPPAGTNPFAAAAPGAGAWPGAAVSPAVTTQQVGGYNLKKPADPLHDLSFDLFGKPQAPAAPQPMRAQAGPTAGPNGAGSPGNFF</sequence>
<feature type="region of interest" description="Disordered" evidence="7">
    <location>
        <begin position="388"/>
        <end position="413"/>
    </location>
</feature>
<keyword evidence="4" id="KW-0472">Membrane</keyword>
<dbReference type="PANTHER" id="PTHR22951">
    <property type="entry name" value="CLATHRIN ASSEMBLY PROTEIN"/>
    <property type="match status" value="1"/>
</dbReference>
<evidence type="ECO:0000313" key="9">
    <source>
        <dbReference type="EMBL" id="GFR47591.1"/>
    </source>
</evidence>
<dbReference type="InterPro" id="IPR013809">
    <property type="entry name" value="ENTH"/>
</dbReference>
<evidence type="ECO:0000256" key="3">
    <source>
        <dbReference type="ARBA" id="ARBA00022583"/>
    </source>
</evidence>
<feature type="compositionally biased region" description="Low complexity" evidence="7">
    <location>
        <begin position="712"/>
        <end position="727"/>
    </location>
</feature>
<dbReference type="GO" id="GO:0032050">
    <property type="term" value="F:clathrin heavy chain binding"/>
    <property type="evidence" value="ECO:0007669"/>
    <property type="project" value="TreeGrafter"/>
</dbReference>
<evidence type="ECO:0000313" key="10">
    <source>
        <dbReference type="Proteomes" id="UP001054857"/>
    </source>
</evidence>